<reference evidence="1" key="1">
    <citation type="submission" date="2020-07" db="EMBL/GenBank/DDBJ databases">
        <title>Genome sequence and genetic diversity analysis of an under-domesticated orphan crop, white fonio (Digitaria exilis).</title>
        <authorList>
            <person name="Bennetzen J.L."/>
            <person name="Chen S."/>
            <person name="Ma X."/>
            <person name="Wang X."/>
            <person name="Yssel A.E.J."/>
            <person name="Chaluvadi S.R."/>
            <person name="Johnson M."/>
            <person name="Gangashetty P."/>
            <person name="Hamidou F."/>
            <person name="Sanogo M.D."/>
            <person name="Zwaenepoel A."/>
            <person name="Wallace J."/>
            <person name="Van De Peer Y."/>
            <person name="Van Deynze A."/>
        </authorList>
    </citation>
    <scope>NUCLEOTIDE SEQUENCE</scope>
    <source>
        <tissue evidence="1">Leaves</tissue>
    </source>
</reference>
<organism evidence="1 2">
    <name type="scientific">Digitaria exilis</name>
    <dbReference type="NCBI Taxonomy" id="1010633"/>
    <lineage>
        <taxon>Eukaryota</taxon>
        <taxon>Viridiplantae</taxon>
        <taxon>Streptophyta</taxon>
        <taxon>Embryophyta</taxon>
        <taxon>Tracheophyta</taxon>
        <taxon>Spermatophyta</taxon>
        <taxon>Magnoliopsida</taxon>
        <taxon>Liliopsida</taxon>
        <taxon>Poales</taxon>
        <taxon>Poaceae</taxon>
        <taxon>PACMAD clade</taxon>
        <taxon>Panicoideae</taxon>
        <taxon>Panicodae</taxon>
        <taxon>Paniceae</taxon>
        <taxon>Anthephorinae</taxon>
        <taxon>Digitaria</taxon>
    </lineage>
</organism>
<evidence type="ECO:0000313" key="1">
    <source>
        <dbReference type="EMBL" id="KAF8720867.1"/>
    </source>
</evidence>
<protein>
    <recommendedName>
        <fullName evidence="3">Myb/SANT-like domain-containing protein</fullName>
    </recommendedName>
</protein>
<proteinExistence type="predicted"/>
<sequence length="191" mass="21481">MGKQKTIARSEEDSSNREKYIGWSEEATKYMLEWHIDIRKDKAATFKFKKQHHLPCADALNAKFADGVTQNQVDRHYRSWKSGVGCGGLCQTVVMVLTAHYCASSLFLNPKRKILVPIRFYHLLEELFIDQSQADGSFAADQTTVNIPDGSYDNDGIKEIEGYNFTVGTDEDADSDNIARHSPKTVGLSEV</sequence>
<evidence type="ECO:0000313" key="2">
    <source>
        <dbReference type="Proteomes" id="UP000636709"/>
    </source>
</evidence>
<dbReference type="Proteomes" id="UP000636709">
    <property type="component" value="Unassembled WGS sequence"/>
</dbReference>
<dbReference type="PANTHER" id="PTHR47906:SF8">
    <property type="entry name" value="MYB_SANT-LIKE DOMAIN-CONTAINING PROTEIN"/>
    <property type="match status" value="1"/>
</dbReference>
<dbReference type="EMBL" id="JACEFO010001687">
    <property type="protein sequence ID" value="KAF8720867.1"/>
    <property type="molecule type" value="Genomic_DNA"/>
</dbReference>
<gene>
    <name evidence="1" type="ORF">HU200_023264</name>
</gene>
<keyword evidence="2" id="KW-1185">Reference proteome</keyword>
<dbReference type="AlphaFoldDB" id="A0A835EUA7"/>
<dbReference type="PANTHER" id="PTHR47906">
    <property type="entry name" value="OSJNBB0050O03.9 PROTEIN-RELATED"/>
    <property type="match status" value="1"/>
</dbReference>
<name>A0A835EUA7_9POAL</name>
<comment type="caution">
    <text evidence="1">The sequence shown here is derived from an EMBL/GenBank/DDBJ whole genome shotgun (WGS) entry which is preliminary data.</text>
</comment>
<accession>A0A835EUA7</accession>
<evidence type="ECO:0008006" key="3">
    <source>
        <dbReference type="Google" id="ProtNLM"/>
    </source>
</evidence>
<dbReference type="OrthoDB" id="627435at2759"/>